<protein>
    <recommendedName>
        <fullName evidence="3">Ig-like domain-containing protein</fullName>
    </recommendedName>
</protein>
<dbReference type="GO" id="GO:0005886">
    <property type="term" value="C:plasma membrane"/>
    <property type="evidence" value="ECO:0007669"/>
    <property type="project" value="TreeGrafter"/>
</dbReference>
<keyword evidence="1" id="KW-1133">Transmembrane helix</keyword>
<dbReference type="GO" id="GO:0075512">
    <property type="term" value="P:clathrin-dependent endocytosis of virus by host cell"/>
    <property type="evidence" value="ECO:0007669"/>
    <property type="project" value="TreeGrafter"/>
</dbReference>
<evidence type="ECO:0000313" key="4">
    <source>
        <dbReference type="EMBL" id="KAK1175379.1"/>
    </source>
</evidence>
<dbReference type="EMBL" id="JAGXEW010000001">
    <property type="protein sequence ID" value="KAK1175379.1"/>
    <property type="molecule type" value="Genomic_DNA"/>
</dbReference>
<dbReference type="InterPro" id="IPR007110">
    <property type="entry name" value="Ig-like_dom"/>
</dbReference>
<dbReference type="InterPro" id="IPR003599">
    <property type="entry name" value="Ig_sub"/>
</dbReference>
<evidence type="ECO:0000259" key="3">
    <source>
        <dbReference type="PROSITE" id="PS50835"/>
    </source>
</evidence>
<dbReference type="InterPro" id="IPR036179">
    <property type="entry name" value="Ig-like_dom_sf"/>
</dbReference>
<keyword evidence="5" id="KW-1185">Reference proteome</keyword>
<dbReference type="AlphaFoldDB" id="A0AAD8LVA2"/>
<name>A0AAD8LVA2_ACIOX</name>
<feature type="transmembrane region" description="Helical" evidence="1">
    <location>
        <begin position="115"/>
        <end position="140"/>
    </location>
</feature>
<dbReference type="SUPFAM" id="SSF48726">
    <property type="entry name" value="Immunoglobulin"/>
    <property type="match status" value="1"/>
</dbReference>
<sequence length="200" mass="22364">MYTDEGLLLSRIILLISVYTLSAAQISITASPSLSVRQGEKVTLTCVANATNRNDFSYTWSKNKHVIKHANKQSLEFEAKSDGDVYFCAVKWESMNRVSTAVTINVQCLLDNKTIIGSMFGALSFIVLFVASLFAVNFILQKRARSLVFKELEVTQESSYEDMEGSSPYYTIMNQRAPVVYENVSPGYTAGYQSKTDPFQ</sequence>
<reference evidence="4" key="1">
    <citation type="submission" date="2022-02" db="EMBL/GenBank/DDBJ databases">
        <title>Atlantic sturgeon de novo genome assembly.</title>
        <authorList>
            <person name="Stock M."/>
            <person name="Klopp C."/>
            <person name="Guiguen Y."/>
            <person name="Cabau C."/>
            <person name="Parinello H."/>
            <person name="Santidrian Yebra-Pimentel E."/>
            <person name="Kuhl H."/>
            <person name="Dirks R.P."/>
            <person name="Guessner J."/>
            <person name="Wuertz S."/>
            <person name="Du K."/>
            <person name="Schartl M."/>
        </authorList>
    </citation>
    <scope>NUCLEOTIDE SEQUENCE</scope>
    <source>
        <strain evidence="4">STURGEONOMICS-FGT-2020</strain>
        <tissue evidence="4">Whole blood</tissue>
    </source>
</reference>
<keyword evidence="1" id="KW-0812">Transmembrane</keyword>
<dbReference type="GO" id="GO:0005770">
    <property type="term" value="C:late endosome"/>
    <property type="evidence" value="ECO:0007669"/>
    <property type="project" value="TreeGrafter"/>
</dbReference>
<dbReference type="InterPro" id="IPR013783">
    <property type="entry name" value="Ig-like_fold"/>
</dbReference>
<dbReference type="PROSITE" id="PS50835">
    <property type="entry name" value="IG_LIKE"/>
    <property type="match status" value="1"/>
</dbReference>
<feature type="chain" id="PRO_5042021026" description="Ig-like domain-containing protein" evidence="2">
    <location>
        <begin position="25"/>
        <end position="200"/>
    </location>
</feature>
<proteinExistence type="predicted"/>
<dbReference type="Pfam" id="PF13895">
    <property type="entry name" value="Ig_2"/>
    <property type="match status" value="1"/>
</dbReference>
<dbReference type="PANTHER" id="PTHR47243">
    <property type="entry name" value="SIALOADHESIN"/>
    <property type="match status" value="1"/>
</dbReference>
<dbReference type="Gene3D" id="2.60.40.10">
    <property type="entry name" value="Immunoglobulins"/>
    <property type="match status" value="1"/>
</dbReference>
<evidence type="ECO:0000256" key="1">
    <source>
        <dbReference type="SAM" id="Phobius"/>
    </source>
</evidence>
<organism evidence="4 5">
    <name type="scientific">Acipenser oxyrinchus oxyrinchus</name>
    <dbReference type="NCBI Taxonomy" id="40147"/>
    <lineage>
        <taxon>Eukaryota</taxon>
        <taxon>Metazoa</taxon>
        <taxon>Chordata</taxon>
        <taxon>Craniata</taxon>
        <taxon>Vertebrata</taxon>
        <taxon>Euteleostomi</taxon>
        <taxon>Actinopterygii</taxon>
        <taxon>Chondrostei</taxon>
        <taxon>Acipenseriformes</taxon>
        <taxon>Acipenseridae</taxon>
        <taxon>Acipenser</taxon>
    </lineage>
</organism>
<dbReference type="PANTHER" id="PTHR47243:SF1">
    <property type="entry name" value="SIALOADHESIN"/>
    <property type="match status" value="1"/>
</dbReference>
<keyword evidence="1" id="KW-0472">Membrane</keyword>
<accession>A0AAD8LVA2</accession>
<evidence type="ECO:0000313" key="5">
    <source>
        <dbReference type="Proteomes" id="UP001230051"/>
    </source>
</evidence>
<comment type="caution">
    <text evidence="4">The sequence shown here is derived from an EMBL/GenBank/DDBJ whole genome shotgun (WGS) entry which is preliminary data.</text>
</comment>
<dbReference type="GO" id="GO:0046790">
    <property type="term" value="F:virion binding"/>
    <property type="evidence" value="ECO:0007669"/>
    <property type="project" value="TreeGrafter"/>
</dbReference>
<keyword evidence="2" id="KW-0732">Signal</keyword>
<dbReference type="Proteomes" id="UP001230051">
    <property type="component" value="Unassembled WGS sequence"/>
</dbReference>
<feature type="domain" description="Ig-like" evidence="3">
    <location>
        <begin position="24"/>
        <end position="105"/>
    </location>
</feature>
<dbReference type="SMART" id="SM00409">
    <property type="entry name" value="IG"/>
    <property type="match status" value="1"/>
</dbReference>
<dbReference type="GO" id="GO:0005769">
    <property type="term" value="C:early endosome"/>
    <property type="evidence" value="ECO:0007669"/>
    <property type="project" value="TreeGrafter"/>
</dbReference>
<evidence type="ECO:0000256" key="2">
    <source>
        <dbReference type="SAM" id="SignalP"/>
    </source>
</evidence>
<gene>
    <name evidence="4" type="ORF">AOXY_G18</name>
</gene>
<feature type="signal peptide" evidence="2">
    <location>
        <begin position="1"/>
        <end position="24"/>
    </location>
</feature>